<dbReference type="eggNOG" id="KOG3105">
    <property type="taxonomic scope" value="Eukaryota"/>
</dbReference>
<dbReference type="Proteomes" id="UP000009022">
    <property type="component" value="Unassembled WGS sequence"/>
</dbReference>
<dbReference type="GO" id="GO:0005634">
    <property type="term" value="C:nucleus"/>
    <property type="evidence" value="ECO:0000318"/>
    <property type="project" value="GO_Central"/>
</dbReference>
<keyword evidence="4" id="KW-1185">Reference proteome</keyword>
<evidence type="ECO:0000259" key="2">
    <source>
        <dbReference type="Pfam" id="PF05225"/>
    </source>
</evidence>
<reference evidence="3 4" key="1">
    <citation type="journal article" date="2008" name="Nature">
        <title>The Trichoplax genome and the nature of placozoans.</title>
        <authorList>
            <person name="Srivastava M."/>
            <person name="Begovic E."/>
            <person name="Chapman J."/>
            <person name="Putnam N.H."/>
            <person name="Hellsten U."/>
            <person name="Kawashima T."/>
            <person name="Kuo A."/>
            <person name="Mitros T."/>
            <person name="Salamov A."/>
            <person name="Carpenter M.L."/>
            <person name="Signorovitch A.Y."/>
            <person name="Moreno M.A."/>
            <person name="Kamm K."/>
            <person name="Grimwood J."/>
            <person name="Schmutz J."/>
            <person name="Shapiro H."/>
            <person name="Grigoriev I.V."/>
            <person name="Buss L.W."/>
            <person name="Schierwater B."/>
            <person name="Dellaporta S.L."/>
            <person name="Rokhsar D.S."/>
        </authorList>
    </citation>
    <scope>NUCLEOTIDE SEQUENCE [LARGE SCALE GENOMIC DNA]</scope>
    <source>
        <strain evidence="3 4">Grell-BS-1999</strain>
    </source>
</reference>
<proteinExistence type="predicted"/>
<dbReference type="InterPro" id="IPR009057">
    <property type="entry name" value="Homeodomain-like_sf"/>
</dbReference>
<dbReference type="KEGG" id="tad:TRIADDRAFT_56026"/>
<dbReference type="PANTHER" id="PTHR19303">
    <property type="entry name" value="TRANSPOSON"/>
    <property type="match status" value="1"/>
</dbReference>
<dbReference type="CTD" id="6753433"/>
<dbReference type="GeneID" id="6753433"/>
<accession>B3RTS2</accession>
<dbReference type="Pfam" id="PF03184">
    <property type="entry name" value="DDE_1"/>
    <property type="match status" value="1"/>
</dbReference>
<dbReference type="OMA" id="DTWTNYG"/>
<dbReference type="HOGENOM" id="CLU_023707_1_0_1"/>
<organism evidence="3 4">
    <name type="scientific">Trichoplax adhaerens</name>
    <name type="common">Trichoplax reptans</name>
    <dbReference type="NCBI Taxonomy" id="10228"/>
    <lineage>
        <taxon>Eukaryota</taxon>
        <taxon>Metazoa</taxon>
        <taxon>Placozoa</taxon>
        <taxon>Uniplacotomia</taxon>
        <taxon>Trichoplacea</taxon>
        <taxon>Trichoplacidae</taxon>
        <taxon>Trichoplax</taxon>
    </lineage>
</organism>
<dbReference type="PhylomeDB" id="B3RTS2"/>
<evidence type="ECO:0000259" key="1">
    <source>
        <dbReference type="Pfam" id="PF03184"/>
    </source>
</evidence>
<dbReference type="Pfam" id="PF05225">
    <property type="entry name" value="HTH_psq"/>
    <property type="match status" value="1"/>
</dbReference>
<dbReference type="EMBL" id="DS985244">
    <property type="protein sequence ID" value="EDV26187.1"/>
    <property type="molecule type" value="Genomic_DNA"/>
</dbReference>
<evidence type="ECO:0008006" key="5">
    <source>
        <dbReference type="Google" id="ProtNLM"/>
    </source>
</evidence>
<gene>
    <name evidence="3" type="ORF">TRIADDRAFT_56026</name>
</gene>
<dbReference type="OrthoDB" id="10065929at2759"/>
<feature type="domain" description="DDE-1" evidence="1">
    <location>
        <begin position="241"/>
        <end position="394"/>
    </location>
</feature>
<feature type="domain" description="HTH psq-type" evidence="2">
    <location>
        <begin position="43"/>
        <end position="80"/>
    </location>
</feature>
<evidence type="ECO:0000313" key="4">
    <source>
        <dbReference type="Proteomes" id="UP000009022"/>
    </source>
</evidence>
<protein>
    <recommendedName>
        <fullName evidence="5">HTH psq-type domain-containing protein</fullName>
    </recommendedName>
</protein>
<dbReference type="InterPro" id="IPR050863">
    <property type="entry name" value="CenT-Element_Derived"/>
</dbReference>
<dbReference type="RefSeq" id="XP_002112220.1">
    <property type="nucleotide sequence ID" value="XM_002112184.1"/>
</dbReference>
<dbReference type="InParanoid" id="B3RTS2"/>
<evidence type="ECO:0000313" key="3">
    <source>
        <dbReference type="EMBL" id="EDV26187.1"/>
    </source>
</evidence>
<dbReference type="InterPro" id="IPR007889">
    <property type="entry name" value="HTH_Psq"/>
</dbReference>
<dbReference type="AlphaFoldDB" id="B3RTS2"/>
<sequence length="429" mass="49538">MIQNSNTTSLKKLNNEALIRKKSIEISRSKPVVTVKHNRRYTTDQLQKALTAIKFGMPIAKASRAYNIPASTIRDHMKGNKRRVGRPSELTRAEQNVISDTFSQILSWGYELDYFEIRKIIKNYLDMNGKTVERFRNNYPGRDFVTSFMTRNNLRNRQAKNTLPSRPTRKMKAIKLAIDKECEYISDFYLRLEAVGDIERENLFNFGEIIIPIDPNMREVIYYRGTRKIELVRDHIKNSTHVSVMVCGSATGEWLPPFVCYKSPHLCPSWTLGGPLGTIYSNTELGWFNMNTFQQWFECILLAYTKDRPGKKLVIGDSISSHFSPHLVQLARQNSVCFAYLSRKAFNLKQPLDHIFKSCETAWKAILSKYLKETHQGNSTIMVHFPKLLNDLWNQLNPDMANFLINGFKATGLYPRNSNAPLQLLHSEI</sequence>
<dbReference type="Gene3D" id="1.10.10.60">
    <property type="entry name" value="Homeodomain-like"/>
    <property type="match status" value="1"/>
</dbReference>
<dbReference type="SUPFAM" id="SSF46689">
    <property type="entry name" value="Homeodomain-like"/>
    <property type="match status" value="1"/>
</dbReference>
<dbReference type="InterPro" id="IPR004875">
    <property type="entry name" value="DDE_SF_endonuclease_dom"/>
</dbReference>
<name>B3RTS2_TRIAD</name>
<dbReference type="GO" id="GO:0003677">
    <property type="term" value="F:DNA binding"/>
    <property type="evidence" value="ECO:0000318"/>
    <property type="project" value="GO_Central"/>
</dbReference>
<dbReference type="PANTHER" id="PTHR19303:SF74">
    <property type="entry name" value="POGO TRANSPOSABLE ELEMENT WITH KRAB DOMAIN"/>
    <property type="match status" value="1"/>
</dbReference>